<dbReference type="RefSeq" id="WP_346337149.1">
    <property type="nucleotide sequence ID" value="NZ_JBBYXI010000003.1"/>
</dbReference>
<dbReference type="Gene3D" id="3.40.630.30">
    <property type="match status" value="1"/>
</dbReference>
<dbReference type="Pfam" id="PF13302">
    <property type="entry name" value="Acetyltransf_3"/>
    <property type="match status" value="1"/>
</dbReference>
<dbReference type="InterPro" id="IPR016181">
    <property type="entry name" value="Acyl_CoA_acyltransferase"/>
</dbReference>
<dbReference type="SUPFAM" id="SSF55729">
    <property type="entry name" value="Acyl-CoA N-acyltransferases (Nat)"/>
    <property type="match status" value="1"/>
</dbReference>
<evidence type="ECO:0000313" key="3">
    <source>
        <dbReference type="Proteomes" id="UP001418637"/>
    </source>
</evidence>
<dbReference type="Proteomes" id="UP001418637">
    <property type="component" value="Unassembled WGS sequence"/>
</dbReference>
<reference evidence="2 3" key="1">
    <citation type="submission" date="2024-04" db="EMBL/GenBank/DDBJ databases">
        <title>A novel species isolated from cricket.</title>
        <authorList>
            <person name="Wang H.-C."/>
        </authorList>
    </citation>
    <scope>NUCLEOTIDE SEQUENCE [LARGE SCALE GENOMIC DNA]</scope>
    <source>
        <strain evidence="2 3">WL0021</strain>
    </source>
</reference>
<keyword evidence="3" id="KW-1185">Reference proteome</keyword>
<dbReference type="PROSITE" id="PS51186">
    <property type="entry name" value="GNAT"/>
    <property type="match status" value="1"/>
</dbReference>
<name>A0ABV0BJN0_9HYPH</name>
<sequence length="182" mass="21159">MACPELTTSRLKLRKWKAEDFDVFAALNADPEVMRYFPDTLTRTESDALANRIQEQMEQSPLGLWALELKSNNRFIGFTGLAITRFEAHFTPCTEIGWRLTKAYWGHGYVTEAAQTVLEYAFTKLHLPEVVSFTVSENQRSRRVMERLGMHHNPTEDFDHPALPNDHPLRRHVLYRLNKKAQ</sequence>
<evidence type="ECO:0000313" key="2">
    <source>
        <dbReference type="EMBL" id="MEN3931109.1"/>
    </source>
</evidence>
<evidence type="ECO:0000259" key="1">
    <source>
        <dbReference type="PROSITE" id="PS51186"/>
    </source>
</evidence>
<accession>A0ABV0BJN0</accession>
<organism evidence="2 3">
    <name type="scientific">Hohaiivirga grylli</name>
    <dbReference type="NCBI Taxonomy" id="3133970"/>
    <lineage>
        <taxon>Bacteria</taxon>
        <taxon>Pseudomonadati</taxon>
        <taxon>Pseudomonadota</taxon>
        <taxon>Alphaproteobacteria</taxon>
        <taxon>Hyphomicrobiales</taxon>
        <taxon>Methylobacteriaceae</taxon>
        <taxon>Hohaiivirga</taxon>
    </lineage>
</organism>
<dbReference type="InterPro" id="IPR000182">
    <property type="entry name" value="GNAT_dom"/>
</dbReference>
<feature type="domain" description="N-acetyltransferase" evidence="1">
    <location>
        <begin position="11"/>
        <end position="170"/>
    </location>
</feature>
<protein>
    <submittedName>
        <fullName evidence="2">GNAT family N-acetyltransferase</fullName>
    </submittedName>
</protein>
<gene>
    <name evidence="2" type="ORF">WJT86_08570</name>
</gene>
<dbReference type="PANTHER" id="PTHR43792:SF1">
    <property type="entry name" value="N-ACETYLTRANSFERASE DOMAIN-CONTAINING PROTEIN"/>
    <property type="match status" value="1"/>
</dbReference>
<dbReference type="PANTHER" id="PTHR43792">
    <property type="entry name" value="GNAT FAMILY, PUTATIVE (AFU_ORTHOLOGUE AFUA_3G00765)-RELATED-RELATED"/>
    <property type="match status" value="1"/>
</dbReference>
<dbReference type="InterPro" id="IPR051531">
    <property type="entry name" value="N-acetyltransferase"/>
</dbReference>
<proteinExistence type="predicted"/>
<comment type="caution">
    <text evidence="2">The sequence shown here is derived from an EMBL/GenBank/DDBJ whole genome shotgun (WGS) entry which is preliminary data.</text>
</comment>
<dbReference type="EMBL" id="JBBYXI010000003">
    <property type="protein sequence ID" value="MEN3931109.1"/>
    <property type="molecule type" value="Genomic_DNA"/>
</dbReference>